<evidence type="ECO:0000256" key="8">
    <source>
        <dbReference type="SAM" id="Phobius"/>
    </source>
</evidence>
<keyword evidence="6 8" id="KW-1133">Transmembrane helix</keyword>
<feature type="transmembrane region" description="Helical" evidence="8">
    <location>
        <begin position="209"/>
        <end position="227"/>
    </location>
</feature>
<evidence type="ECO:0000256" key="3">
    <source>
        <dbReference type="ARBA" id="ARBA00022676"/>
    </source>
</evidence>
<evidence type="ECO:0000256" key="4">
    <source>
        <dbReference type="ARBA" id="ARBA00022679"/>
    </source>
</evidence>
<dbReference type="PANTHER" id="PTHR33908">
    <property type="entry name" value="MANNOSYLTRANSFERASE YKCB-RELATED"/>
    <property type="match status" value="1"/>
</dbReference>
<dbReference type="InterPro" id="IPR050297">
    <property type="entry name" value="LipidA_mod_glycosyltrf_83"/>
</dbReference>
<dbReference type="AlphaFoldDB" id="A0A9D6QJP8"/>
<feature type="transmembrane region" description="Helical" evidence="8">
    <location>
        <begin position="17"/>
        <end position="45"/>
    </location>
</feature>
<evidence type="ECO:0000256" key="5">
    <source>
        <dbReference type="ARBA" id="ARBA00022692"/>
    </source>
</evidence>
<organism evidence="9 10">
    <name type="scientific">Eiseniibacteriota bacterium</name>
    <dbReference type="NCBI Taxonomy" id="2212470"/>
    <lineage>
        <taxon>Bacteria</taxon>
        <taxon>Candidatus Eiseniibacteriota</taxon>
    </lineage>
</organism>
<protein>
    <recommendedName>
        <fullName evidence="11">Glycosyltransferase RgtA/B/C/D-like domain-containing protein</fullName>
    </recommendedName>
</protein>
<keyword evidence="3" id="KW-0328">Glycosyltransferase</keyword>
<feature type="transmembrane region" description="Helical" evidence="8">
    <location>
        <begin position="291"/>
        <end position="308"/>
    </location>
</feature>
<dbReference type="GO" id="GO:0005886">
    <property type="term" value="C:plasma membrane"/>
    <property type="evidence" value="ECO:0007669"/>
    <property type="project" value="UniProtKB-SubCell"/>
</dbReference>
<feature type="transmembrane region" description="Helical" evidence="8">
    <location>
        <begin position="141"/>
        <end position="159"/>
    </location>
</feature>
<dbReference type="GO" id="GO:0016763">
    <property type="term" value="F:pentosyltransferase activity"/>
    <property type="evidence" value="ECO:0007669"/>
    <property type="project" value="TreeGrafter"/>
</dbReference>
<keyword evidence="2" id="KW-1003">Cell membrane</keyword>
<feature type="transmembrane region" description="Helical" evidence="8">
    <location>
        <begin position="65"/>
        <end position="84"/>
    </location>
</feature>
<feature type="transmembrane region" description="Helical" evidence="8">
    <location>
        <begin position="117"/>
        <end position="135"/>
    </location>
</feature>
<comment type="subcellular location">
    <subcellularLocation>
        <location evidence="1">Cell membrane</location>
        <topology evidence="1">Multi-pass membrane protein</topology>
    </subcellularLocation>
</comment>
<proteinExistence type="predicted"/>
<reference evidence="9" key="1">
    <citation type="submission" date="2020-07" db="EMBL/GenBank/DDBJ databases">
        <title>Huge and variable diversity of episymbiotic CPR bacteria and DPANN archaea in groundwater ecosystems.</title>
        <authorList>
            <person name="He C.Y."/>
            <person name="Keren R."/>
            <person name="Whittaker M."/>
            <person name="Farag I.F."/>
            <person name="Doudna J."/>
            <person name="Cate J.H.D."/>
            <person name="Banfield J.F."/>
        </authorList>
    </citation>
    <scope>NUCLEOTIDE SEQUENCE</scope>
    <source>
        <strain evidence="9">NC_groundwater_928_Pr1_S-0.2um_72_17</strain>
    </source>
</reference>
<dbReference type="PANTHER" id="PTHR33908:SF11">
    <property type="entry name" value="MEMBRANE PROTEIN"/>
    <property type="match status" value="1"/>
</dbReference>
<keyword evidence="7 8" id="KW-0472">Membrane</keyword>
<evidence type="ECO:0000256" key="7">
    <source>
        <dbReference type="ARBA" id="ARBA00023136"/>
    </source>
</evidence>
<evidence type="ECO:0000256" key="2">
    <source>
        <dbReference type="ARBA" id="ARBA00022475"/>
    </source>
</evidence>
<feature type="transmembrane region" description="Helical" evidence="8">
    <location>
        <begin position="239"/>
        <end position="257"/>
    </location>
</feature>
<keyword evidence="5 8" id="KW-0812">Transmembrane</keyword>
<name>A0A9D6QJP8_UNCEI</name>
<feature type="transmembrane region" description="Helical" evidence="8">
    <location>
        <begin position="171"/>
        <end position="197"/>
    </location>
</feature>
<dbReference type="GO" id="GO:0009103">
    <property type="term" value="P:lipopolysaccharide biosynthetic process"/>
    <property type="evidence" value="ECO:0007669"/>
    <property type="project" value="UniProtKB-ARBA"/>
</dbReference>
<dbReference type="Proteomes" id="UP000807850">
    <property type="component" value="Unassembled WGS sequence"/>
</dbReference>
<gene>
    <name evidence="9" type="ORF">HY076_04325</name>
</gene>
<evidence type="ECO:0000256" key="6">
    <source>
        <dbReference type="ARBA" id="ARBA00022989"/>
    </source>
</evidence>
<feature type="transmembrane region" description="Helical" evidence="8">
    <location>
        <begin position="314"/>
        <end position="337"/>
    </location>
</feature>
<feature type="transmembrane region" description="Helical" evidence="8">
    <location>
        <begin position="344"/>
        <end position="364"/>
    </location>
</feature>
<keyword evidence="4" id="KW-0808">Transferase</keyword>
<dbReference type="EMBL" id="JACQAY010000133">
    <property type="protein sequence ID" value="MBI3539480.1"/>
    <property type="molecule type" value="Genomic_DNA"/>
</dbReference>
<evidence type="ECO:0000313" key="9">
    <source>
        <dbReference type="EMBL" id="MBI3539480.1"/>
    </source>
</evidence>
<evidence type="ECO:0000313" key="10">
    <source>
        <dbReference type="Proteomes" id="UP000807850"/>
    </source>
</evidence>
<accession>A0A9D6QJP8</accession>
<sequence length="527" mass="55994">MPAAPAAARHVPPVARILAAVAVLALAAFHIRHLAFICDDAFIAFRYARNLVEGQGLVFNPGERVEGFTSLSWVLIIAAVMRAGGAPERWAPLIGAVSALATVAAVMIHLDRRAPWFGIVAGLLLASSASFAAWATGGLETGWFTLLVTLGFLLALAVLERGTRRLVVLDAALLALAVMTRPEALLIAAASFAAFALAAARGSLAPRRLALWLVVFAAPVGSLVAWRWGHYGHPWPNTFAVKAGGAAMLTTGLVYLGGAITRLHLELLAVPAAFAAALGTRARLPRHATPLIAGAVLPLVAFIVWLGGDFMDLYRFIVPVMLMLAWLAAAGLAAFGARLAPRTAWGPALALLIVAIVIGAWGGLNLRATRDTTRVWNRLGVDSIGLLREDARDWTLIGRFFASVAQGSDTLSTTAAGIIPYYSRLYTVDELGLVAADLTQYRRLASPRAGHGLAITGSALLRSRPQFMVGHPHVSGEAPRSANAVSVEPGWGHRIAPLYEPFRVALPTEPPRVFTFAVRRDVRGRLP</sequence>
<comment type="caution">
    <text evidence="9">The sequence shown here is derived from an EMBL/GenBank/DDBJ whole genome shotgun (WGS) entry which is preliminary data.</text>
</comment>
<feature type="transmembrane region" description="Helical" evidence="8">
    <location>
        <begin position="90"/>
        <end position="110"/>
    </location>
</feature>
<evidence type="ECO:0008006" key="11">
    <source>
        <dbReference type="Google" id="ProtNLM"/>
    </source>
</evidence>
<evidence type="ECO:0000256" key="1">
    <source>
        <dbReference type="ARBA" id="ARBA00004651"/>
    </source>
</evidence>